<comment type="subcellular location">
    <subcellularLocation>
        <location evidence="1 8">Cell outer membrane</location>
        <topology evidence="1 8">Multi-pass membrane protein</topology>
    </subcellularLocation>
</comment>
<dbReference type="GO" id="GO:0015344">
    <property type="term" value="F:siderophore uptake transmembrane transporter activity"/>
    <property type="evidence" value="ECO:0007669"/>
    <property type="project" value="TreeGrafter"/>
</dbReference>
<protein>
    <submittedName>
        <fullName evidence="11">TonB-dependent siderophore receptor</fullName>
    </submittedName>
</protein>
<evidence type="ECO:0000256" key="9">
    <source>
        <dbReference type="PROSITE-ProRule" id="PRU10144"/>
    </source>
</evidence>
<dbReference type="AlphaFoldDB" id="A0A3M3VWQ6"/>
<dbReference type="InterPro" id="IPR010917">
    <property type="entry name" value="TonB_rcpt_CS"/>
</dbReference>
<sequence length="150" mass="16959">MELQGALTENWQVGAGYTYARTHYLKDTDPANKNQQFNTDTPEHLFKVSTVYRLQGALEKMRVGGNVYWQSRMYNDIALTDGSYRLEQGSYAVADLMAGYQVSKNLDLQLNANNIFDRTYYTAIGASSVWGSTDVYGNPRSYALTAKYSF</sequence>
<evidence type="ECO:0000313" key="11">
    <source>
        <dbReference type="EMBL" id="RMO49303.1"/>
    </source>
</evidence>
<dbReference type="InterPro" id="IPR036942">
    <property type="entry name" value="Beta-barrel_TonB_sf"/>
</dbReference>
<keyword evidence="6 8" id="KW-0472">Membrane</keyword>
<dbReference type="Proteomes" id="UP000275613">
    <property type="component" value="Unassembled WGS sequence"/>
</dbReference>
<evidence type="ECO:0000259" key="10">
    <source>
        <dbReference type="Pfam" id="PF00593"/>
    </source>
</evidence>
<dbReference type="Pfam" id="PF00593">
    <property type="entry name" value="TonB_dep_Rec_b-barrel"/>
    <property type="match status" value="1"/>
</dbReference>
<dbReference type="PROSITE" id="PS01156">
    <property type="entry name" value="TONB_DEPENDENT_REC_2"/>
    <property type="match status" value="1"/>
</dbReference>
<keyword evidence="5" id="KW-0798">TonB box</keyword>
<keyword evidence="2 8" id="KW-0813">Transport</keyword>
<feature type="domain" description="TonB-dependent receptor-like beta-barrel" evidence="10">
    <location>
        <begin position="2"/>
        <end position="115"/>
    </location>
</feature>
<evidence type="ECO:0000256" key="5">
    <source>
        <dbReference type="ARBA" id="ARBA00023077"/>
    </source>
</evidence>
<evidence type="ECO:0000256" key="3">
    <source>
        <dbReference type="ARBA" id="ARBA00022452"/>
    </source>
</evidence>
<keyword evidence="7 8" id="KW-0998">Cell outer membrane</keyword>
<evidence type="ECO:0000256" key="1">
    <source>
        <dbReference type="ARBA" id="ARBA00004571"/>
    </source>
</evidence>
<dbReference type="SUPFAM" id="SSF56935">
    <property type="entry name" value="Porins"/>
    <property type="match status" value="1"/>
</dbReference>
<dbReference type="PANTHER" id="PTHR32552:SF74">
    <property type="entry name" value="HYDROXAMATE SIDEROPHORE RECEPTOR FHUE"/>
    <property type="match status" value="1"/>
</dbReference>
<organism evidence="11 12">
    <name type="scientific">Pseudomonas amygdali pv. eriobotryae</name>
    <dbReference type="NCBI Taxonomy" id="129137"/>
    <lineage>
        <taxon>Bacteria</taxon>
        <taxon>Pseudomonadati</taxon>
        <taxon>Pseudomonadota</taxon>
        <taxon>Gammaproteobacteria</taxon>
        <taxon>Pseudomonadales</taxon>
        <taxon>Pseudomonadaceae</taxon>
        <taxon>Pseudomonas</taxon>
        <taxon>Pseudomonas amygdali</taxon>
    </lineage>
</organism>
<keyword evidence="11" id="KW-0675">Receptor</keyword>
<dbReference type="InterPro" id="IPR039426">
    <property type="entry name" value="TonB-dep_rcpt-like"/>
</dbReference>
<proteinExistence type="inferred from homology"/>
<evidence type="ECO:0000256" key="7">
    <source>
        <dbReference type="ARBA" id="ARBA00023237"/>
    </source>
</evidence>
<evidence type="ECO:0000313" key="12">
    <source>
        <dbReference type="Proteomes" id="UP000275613"/>
    </source>
</evidence>
<dbReference type="GO" id="GO:0009279">
    <property type="term" value="C:cell outer membrane"/>
    <property type="evidence" value="ECO:0007669"/>
    <property type="project" value="UniProtKB-SubCell"/>
</dbReference>
<dbReference type="PROSITE" id="PS52016">
    <property type="entry name" value="TONB_DEPENDENT_REC_3"/>
    <property type="match status" value="1"/>
</dbReference>
<reference evidence="11 12" key="1">
    <citation type="submission" date="2018-08" db="EMBL/GenBank/DDBJ databases">
        <title>Recombination of ecologically and evolutionarily significant loci maintains genetic cohesion in the Pseudomonas syringae species complex.</title>
        <authorList>
            <person name="Dillon M."/>
            <person name="Thakur S."/>
            <person name="Almeida R.N.D."/>
            <person name="Weir B.S."/>
            <person name="Guttman D.S."/>
        </authorList>
    </citation>
    <scope>NUCLEOTIDE SEQUENCE [LARGE SCALE GENOMIC DNA]</scope>
    <source>
        <strain evidence="11 12">ICMP 4316</strain>
    </source>
</reference>
<gene>
    <name evidence="11" type="ORF">ALQ39_00679</name>
</gene>
<comment type="caution">
    <text evidence="11">The sequence shown here is derived from an EMBL/GenBank/DDBJ whole genome shotgun (WGS) entry which is preliminary data.</text>
</comment>
<accession>A0A3M3VWQ6</accession>
<keyword evidence="3 8" id="KW-1134">Transmembrane beta strand</keyword>
<evidence type="ECO:0000256" key="4">
    <source>
        <dbReference type="ARBA" id="ARBA00022692"/>
    </source>
</evidence>
<keyword evidence="4 8" id="KW-0812">Transmembrane</keyword>
<dbReference type="PANTHER" id="PTHR32552">
    <property type="entry name" value="FERRICHROME IRON RECEPTOR-RELATED"/>
    <property type="match status" value="1"/>
</dbReference>
<evidence type="ECO:0000256" key="8">
    <source>
        <dbReference type="PROSITE-ProRule" id="PRU01360"/>
    </source>
</evidence>
<evidence type="ECO:0000256" key="2">
    <source>
        <dbReference type="ARBA" id="ARBA00022448"/>
    </source>
</evidence>
<dbReference type="InterPro" id="IPR000531">
    <property type="entry name" value="Beta-barrel_TonB"/>
</dbReference>
<feature type="short sequence motif" description="TonB C-terminal box" evidence="9">
    <location>
        <begin position="133"/>
        <end position="150"/>
    </location>
</feature>
<dbReference type="Gene3D" id="2.40.170.20">
    <property type="entry name" value="TonB-dependent receptor, beta-barrel domain"/>
    <property type="match status" value="1"/>
</dbReference>
<dbReference type="EMBL" id="RBPV01000501">
    <property type="protein sequence ID" value="RMO49303.1"/>
    <property type="molecule type" value="Genomic_DNA"/>
</dbReference>
<comment type="similarity">
    <text evidence="8">Belongs to the TonB-dependent receptor family.</text>
</comment>
<evidence type="ECO:0000256" key="6">
    <source>
        <dbReference type="ARBA" id="ARBA00023136"/>
    </source>
</evidence>
<name>A0A3M3VWQ6_PSEA0</name>